<reference evidence="2 3" key="1">
    <citation type="submission" date="2021-03" db="EMBL/GenBank/DDBJ databases">
        <title>Genomic Encyclopedia of Type Strains, Phase IV (KMG-IV): sequencing the most valuable type-strain genomes for metagenomic binning, comparative biology and taxonomic classification.</title>
        <authorList>
            <person name="Goeker M."/>
        </authorList>
    </citation>
    <scope>NUCLEOTIDE SEQUENCE [LARGE SCALE GENOMIC DNA]</scope>
    <source>
        <strain evidence="2 3">DSM 26806</strain>
    </source>
</reference>
<gene>
    <name evidence="2" type="ORF">J2Z69_002070</name>
</gene>
<dbReference type="RefSeq" id="WP_209861696.1">
    <property type="nucleotide sequence ID" value="NZ_JAGGLD010000003.1"/>
</dbReference>
<keyword evidence="1" id="KW-0812">Transmembrane</keyword>
<keyword evidence="1" id="KW-1133">Transmembrane helix</keyword>
<protein>
    <submittedName>
        <fullName evidence="2">Uncharacterized protein</fullName>
    </submittedName>
</protein>
<accession>A0ABS4JH35</accession>
<sequence>MKSTAGYIPELVLFVTGSLIIVLSWLEKILLFNALHEQVAAIDQLLGRVPPYIWSLTNYTFWFGLVLIIIGLGFFLFRFLRTKSLRPTR</sequence>
<feature type="transmembrane region" description="Helical" evidence="1">
    <location>
        <begin position="7"/>
        <end position="26"/>
    </location>
</feature>
<dbReference type="EMBL" id="JAGGLD010000003">
    <property type="protein sequence ID" value="MBP2001027.1"/>
    <property type="molecule type" value="Genomic_DNA"/>
</dbReference>
<feature type="transmembrane region" description="Helical" evidence="1">
    <location>
        <begin position="59"/>
        <end position="80"/>
    </location>
</feature>
<keyword evidence="1" id="KW-0472">Membrane</keyword>
<evidence type="ECO:0000313" key="2">
    <source>
        <dbReference type="EMBL" id="MBP2001027.1"/>
    </source>
</evidence>
<proteinExistence type="predicted"/>
<evidence type="ECO:0000313" key="3">
    <source>
        <dbReference type="Proteomes" id="UP001519288"/>
    </source>
</evidence>
<organism evidence="2 3">
    <name type="scientific">Paenibacillus shirakamiensis</name>
    <dbReference type="NCBI Taxonomy" id="1265935"/>
    <lineage>
        <taxon>Bacteria</taxon>
        <taxon>Bacillati</taxon>
        <taxon>Bacillota</taxon>
        <taxon>Bacilli</taxon>
        <taxon>Bacillales</taxon>
        <taxon>Paenibacillaceae</taxon>
        <taxon>Paenibacillus</taxon>
    </lineage>
</organism>
<evidence type="ECO:0000256" key="1">
    <source>
        <dbReference type="SAM" id="Phobius"/>
    </source>
</evidence>
<name>A0ABS4JH35_9BACL</name>
<dbReference type="Proteomes" id="UP001519288">
    <property type="component" value="Unassembled WGS sequence"/>
</dbReference>
<keyword evidence="3" id="KW-1185">Reference proteome</keyword>
<comment type="caution">
    <text evidence="2">The sequence shown here is derived from an EMBL/GenBank/DDBJ whole genome shotgun (WGS) entry which is preliminary data.</text>
</comment>